<sequence>MMPQAETPKRREKRAESLIRVDYRTRDRSFTGFAENLSVGGLFIASPSPLPKGTLLTLEFTLPGDAAPLRLKGIVTWTREATLAPGQRRGMGIKFEHLSLEARQRLLQLIRSAG</sequence>
<dbReference type="InterPro" id="IPR011752">
    <property type="entry name" value="PilV_Myxo-type"/>
</dbReference>
<dbReference type="NCBIfam" id="TIGR02266">
    <property type="entry name" value="gmx_TIGR02266"/>
    <property type="match status" value="1"/>
</dbReference>
<organism evidence="2 3">
    <name type="scientific">Dissulfurirhabdus thermomarina</name>
    <dbReference type="NCBI Taxonomy" id="1765737"/>
    <lineage>
        <taxon>Bacteria</taxon>
        <taxon>Deltaproteobacteria</taxon>
        <taxon>Dissulfurirhabdaceae</taxon>
        <taxon>Dissulfurirhabdus</taxon>
    </lineage>
</organism>
<comment type="caution">
    <text evidence="2">The sequence shown here is derived from an EMBL/GenBank/DDBJ whole genome shotgun (WGS) entry which is preliminary data.</text>
</comment>
<evidence type="ECO:0000313" key="2">
    <source>
        <dbReference type="EMBL" id="NDY41463.1"/>
    </source>
</evidence>
<dbReference type="Proteomes" id="UP000469346">
    <property type="component" value="Unassembled WGS sequence"/>
</dbReference>
<protein>
    <submittedName>
        <fullName evidence="2">TIGR02266 family protein</fullName>
    </submittedName>
</protein>
<dbReference type="Gene3D" id="2.40.10.220">
    <property type="entry name" value="predicted glycosyltransferase like domains"/>
    <property type="match status" value="1"/>
</dbReference>
<keyword evidence="3" id="KW-1185">Reference proteome</keyword>
<gene>
    <name evidence="2" type="ORF">G3N55_01170</name>
</gene>
<accession>A0A6N9TN14</accession>
<dbReference type="EMBL" id="JAAGRR010000005">
    <property type="protein sequence ID" value="NDY41463.1"/>
    <property type="molecule type" value="Genomic_DNA"/>
</dbReference>
<reference evidence="2 3" key="1">
    <citation type="submission" date="2020-02" db="EMBL/GenBank/DDBJ databases">
        <title>Comparative genomics of sulfur disproportionating microorganisms.</title>
        <authorList>
            <person name="Ward L.M."/>
            <person name="Bertran E."/>
            <person name="Johnston D.T."/>
        </authorList>
    </citation>
    <scope>NUCLEOTIDE SEQUENCE [LARGE SCALE GENOMIC DNA]</scope>
    <source>
        <strain evidence="2 3">DSM 100025</strain>
    </source>
</reference>
<dbReference type="Pfam" id="PF07238">
    <property type="entry name" value="PilZ"/>
    <property type="match status" value="1"/>
</dbReference>
<feature type="domain" description="PilZ" evidence="1">
    <location>
        <begin position="9"/>
        <end position="111"/>
    </location>
</feature>
<dbReference type="RefSeq" id="WP_163297621.1">
    <property type="nucleotide sequence ID" value="NZ_JAAGRR010000005.1"/>
</dbReference>
<name>A0A6N9TN14_DISTH</name>
<dbReference type="SUPFAM" id="SSF141371">
    <property type="entry name" value="PilZ domain-like"/>
    <property type="match status" value="1"/>
</dbReference>
<dbReference type="InterPro" id="IPR009875">
    <property type="entry name" value="PilZ_domain"/>
</dbReference>
<proteinExistence type="predicted"/>
<dbReference type="GO" id="GO:0035438">
    <property type="term" value="F:cyclic-di-GMP binding"/>
    <property type="evidence" value="ECO:0007669"/>
    <property type="project" value="InterPro"/>
</dbReference>
<evidence type="ECO:0000259" key="1">
    <source>
        <dbReference type="Pfam" id="PF07238"/>
    </source>
</evidence>
<evidence type="ECO:0000313" key="3">
    <source>
        <dbReference type="Proteomes" id="UP000469346"/>
    </source>
</evidence>
<dbReference type="AlphaFoldDB" id="A0A6N9TN14"/>